<dbReference type="RefSeq" id="WP_324278440.1">
    <property type="nucleotide sequence ID" value="NZ_CP141261.1"/>
</dbReference>
<protein>
    <submittedName>
        <fullName evidence="2">Wzt carbohydrate-binding domain-containing protein</fullName>
    </submittedName>
</protein>
<proteinExistence type="predicted"/>
<reference evidence="2 3" key="1">
    <citation type="submission" date="2023-12" db="EMBL/GenBank/DDBJ databases">
        <title>Blastococcus brunescens sp. nov., an actonobacterium isolated from sandstone collected in sahara desert.</title>
        <authorList>
            <person name="Gtari M."/>
            <person name="Ghodhbane F."/>
        </authorList>
    </citation>
    <scope>NUCLEOTIDE SEQUENCE [LARGE SCALE GENOMIC DNA]</scope>
    <source>
        <strain evidence="2 3">BMG 8361</strain>
    </source>
</reference>
<evidence type="ECO:0000259" key="1">
    <source>
        <dbReference type="Pfam" id="PF14524"/>
    </source>
</evidence>
<dbReference type="Gene3D" id="2.70.50.60">
    <property type="entry name" value="abc- transporter (atp binding component) like domain"/>
    <property type="match status" value="1"/>
</dbReference>
<sequence length="119" mass="12936">MRDLPAGAAMVAHVAVDLEDSVDRWMMGFAIETPLGQRIYHVNTHNEGVELKLGRGRHEVEFTLPQLHLGEGEYVVRVGIGEIHGEMLDLQAQAATFSVDGETAGNGVISVDTRIDVLS</sequence>
<organism evidence="2 3">
    <name type="scientific">Blastococcus brunescens</name>
    <dbReference type="NCBI Taxonomy" id="1564165"/>
    <lineage>
        <taxon>Bacteria</taxon>
        <taxon>Bacillati</taxon>
        <taxon>Actinomycetota</taxon>
        <taxon>Actinomycetes</taxon>
        <taxon>Geodermatophilales</taxon>
        <taxon>Geodermatophilaceae</taxon>
        <taxon>Blastococcus</taxon>
    </lineage>
</organism>
<dbReference type="EMBL" id="CP141261">
    <property type="protein sequence ID" value="WRL67132.1"/>
    <property type="molecule type" value="Genomic_DNA"/>
</dbReference>
<dbReference type="InterPro" id="IPR029439">
    <property type="entry name" value="Wzt_C"/>
</dbReference>
<evidence type="ECO:0000313" key="2">
    <source>
        <dbReference type="EMBL" id="WRL67132.1"/>
    </source>
</evidence>
<feature type="domain" description="Wzt C-terminal" evidence="1">
    <location>
        <begin position="6"/>
        <end position="107"/>
    </location>
</feature>
<accession>A0ABZ1B8I6</accession>
<dbReference type="CDD" id="cd10147">
    <property type="entry name" value="Wzt_C-like"/>
    <property type="match status" value="1"/>
</dbReference>
<keyword evidence="3" id="KW-1185">Reference proteome</keyword>
<gene>
    <name evidence="2" type="ORF">U6N30_24210</name>
</gene>
<evidence type="ECO:0000313" key="3">
    <source>
        <dbReference type="Proteomes" id="UP001324287"/>
    </source>
</evidence>
<dbReference type="Proteomes" id="UP001324287">
    <property type="component" value="Chromosome"/>
</dbReference>
<name>A0ABZ1B8I6_9ACTN</name>
<dbReference type="Pfam" id="PF14524">
    <property type="entry name" value="Wzt_C"/>
    <property type="match status" value="1"/>
</dbReference>